<keyword evidence="3" id="KW-0408">Iron</keyword>
<dbReference type="InterPro" id="IPR019554">
    <property type="entry name" value="Soluble_ligand-bd"/>
</dbReference>
<dbReference type="Pfam" id="PF10531">
    <property type="entry name" value="SLBB"/>
    <property type="match status" value="1"/>
</dbReference>
<dbReference type="Pfam" id="PF01512">
    <property type="entry name" value="Complex1_51K"/>
    <property type="match status" value="1"/>
</dbReference>
<comment type="caution">
    <text evidence="6">The sequence shown here is derived from an EMBL/GenBank/DDBJ whole genome shotgun (WGS) entry which is preliminary data.</text>
</comment>
<dbReference type="NCBIfam" id="TIGR01945">
    <property type="entry name" value="rnfC"/>
    <property type="match status" value="1"/>
</dbReference>
<dbReference type="InterPro" id="IPR011538">
    <property type="entry name" value="Nuo51_FMN-bd"/>
</dbReference>
<evidence type="ECO:0000256" key="2">
    <source>
        <dbReference type="ARBA" id="ARBA00022723"/>
    </source>
</evidence>
<dbReference type="AlphaFoldDB" id="X1NLV3"/>
<dbReference type="Pfam" id="PF00037">
    <property type="entry name" value="Fer4"/>
    <property type="match status" value="1"/>
</dbReference>
<dbReference type="InterPro" id="IPR017900">
    <property type="entry name" value="4Fe4S_Fe_S_CS"/>
</dbReference>
<dbReference type="SUPFAM" id="SSF46548">
    <property type="entry name" value="alpha-helical ferredoxin"/>
    <property type="match status" value="1"/>
</dbReference>
<dbReference type="EMBL" id="BARV01026772">
    <property type="protein sequence ID" value="GAI44573.1"/>
    <property type="molecule type" value="Genomic_DNA"/>
</dbReference>
<feature type="non-terminal residue" evidence="6">
    <location>
        <position position="1"/>
    </location>
</feature>
<evidence type="ECO:0000313" key="6">
    <source>
        <dbReference type="EMBL" id="GAI44573.1"/>
    </source>
</evidence>
<sequence>AAFPTHVKLSPPKEKPIDAFILNGCECEPYLTADHRAMVELTPKILTGMSIIMKVLGVRKGYIAIETNKPDAIEVMQVCSKHNDLDAAIVPLQTRYPQGAEKMLIQSVLGRRVPPGGLPMDVGVIVNNVGTALAVTEAVIEGKPLIQRIVTVTGNGINEPKNVMTRVGSSFSHLIRHCGGLKTETSRVFMGGPMMGIAQYDLKVPVVKATSAIICTTDTTLNRIKISPCIRCGNCVSACPMNLLPTRLARLTEMKQWESAEE</sequence>
<reference evidence="6" key="1">
    <citation type="journal article" date="2014" name="Front. Microbiol.">
        <title>High frequency of phylogenetically diverse reductive dehalogenase-homologous genes in deep subseafloor sedimentary metagenomes.</title>
        <authorList>
            <person name="Kawai M."/>
            <person name="Futagami T."/>
            <person name="Toyoda A."/>
            <person name="Takaki Y."/>
            <person name="Nishi S."/>
            <person name="Hori S."/>
            <person name="Arai W."/>
            <person name="Tsubouchi T."/>
            <person name="Morono Y."/>
            <person name="Uchiyama I."/>
            <person name="Ito T."/>
            <person name="Fujiyama A."/>
            <person name="Inagaki F."/>
            <person name="Takami H."/>
        </authorList>
    </citation>
    <scope>NUCLEOTIDE SEQUENCE</scope>
    <source>
        <strain evidence="6">Expedition CK06-06</strain>
    </source>
</reference>
<evidence type="ECO:0000256" key="4">
    <source>
        <dbReference type="ARBA" id="ARBA00023014"/>
    </source>
</evidence>
<evidence type="ECO:0000256" key="3">
    <source>
        <dbReference type="ARBA" id="ARBA00023004"/>
    </source>
</evidence>
<dbReference type="PANTHER" id="PTHR43034">
    <property type="entry name" value="ION-TRANSLOCATING OXIDOREDUCTASE COMPLEX SUBUNIT C"/>
    <property type="match status" value="1"/>
</dbReference>
<dbReference type="Gene3D" id="3.40.50.11540">
    <property type="entry name" value="NADH-ubiquinone oxidoreductase 51kDa subunit"/>
    <property type="match status" value="1"/>
</dbReference>
<proteinExistence type="inferred from homology"/>
<dbReference type="PANTHER" id="PTHR43034:SF2">
    <property type="entry name" value="ION-TRANSLOCATING OXIDOREDUCTASE COMPLEX SUBUNIT C"/>
    <property type="match status" value="1"/>
</dbReference>
<name>X1NLV3_9ZZZZ</name>
<accession>X1NLV3</accession>
<dbReference type="GO" id="GO:0046872">
    <property type="term" value="F:metal ion binding"/>
    <property type="evidence" value="ECO:0007669"/>
    <property type="project" value="UniProtKB-KW"/>
</dbReference>
<dbReference type="GO" id="GO:0016020">
    <property type="term" value="C:membrane"/>
    <property type="evidence" value="ECO:0007669"/>
    <property type="project" value="InterPro"/>
</dbReference>
<feature type="domain" description="4Fe-4S ferredoxin-type" evidence="5">
    <location>
        <begin position="222"/>
        <end position="249"/>
    </location>
</feature>
<evidence type="ECO:0000259" key="5">
    <source>
        <dbReference type="PROSITE" id="PS51379"/>
    </source>
</evidence>
<dbReference type="InterPro" id="IPR010208">
    <property type="entry name" value="Ion_transpt_RnfC/RsxC"/>
</dbReference>
<organism evidence="6">
    <name type="scientific">marine sediment metagenome</name>
    <dbReference type="NCBI Taxonomy" id="412755"/>
    <lineage>
        <taxon>unclassified sequences</taxon>
        <taxon>metagenomes</taxon>
        <taxon>ecological metagenomes</taxon>
    </lineage>
</organism>
<keyword evidence="1" id="KW-0004">4Fe-4S</keyword>
<dbReference type="InterPro" id="IPR017896">
    <property type="entry name" value="4Fe4S_Fe-S-bd"/>
</dbReference>
<dbReference type="HAMAP" id="MF_00461">
    <property type="entry name" value="RsxC_RnfC"/>
    <property type="match status" value="1"/>
</dbReference>
<dbReference type="GO" id="GO:0051539">
    <property type="term" value="F:4 iron, 4 sulfur cluster binding"/>
    <property type="evidence" value="ECO:0007669"/>
    <property type="project" value="UniProtKB-KW"/>
</dbReference>
<protein>
    <recommendedName>
        <fullName evidence="5">4Fe-4S ferredoxin-type domain-containing protein</fullName>
    </recommendedName>
</protein>
<dbReference type="SUPFAM" id="SSF142019">
    <property type="entry name" value="Nqo1 FMN-binding domain-like"/>
    <property type="match status" value="1"/>
</dbReference>
<dbReference type="PROSITE" id="PS51379">
    <property type="entry name" value="4FE4S_FER_2"/>
    <property type="match status" value="1"/>
</dbReference>
<keyword evidence="4" id="KW-0411">Iron-sulfur</keyword>
<dbReference type="PROSITE" id="PS00198">
    <property type="entry name" value="4FE4S_FER_1"/>
    <property type="match status" value="1"/>
</dbReference>
<dbReference type="SUPFAM" id="SSF142984">
    <property type="entry name" value="Nqo1 middle domain-like"/>
    <property type="match status" value="1"/>
</dbReference>
<dbReference type="Gene3D" id="3.10.20.600">
    <property type="match status" value="1"/>
</dbReference>
<keyword evidence="2" id="KW-0479">Metal-binding</keyword>
<feature type="non-terminal residue" evidence="6">
    <location>
        <position position="262"/>
    </location>
</feature>
<gene>
    <name evidence="6" type="ORF">S06H3_43199</name>
</gene>
<evidence type="ECO:0000256" key="1">
    <source>
        <dbReference type="ARBA" id="ARBA00022485"/>
    </source>
</evidence>
<dbReference type="GO" id="GO:0009055">
    <property type="term" value="F:electron transfer activity"/>
    <property type="evidence" value="ECO:0007669"/>
    <property type="project" value="InterPro"/>
</dbReference>
<dbReference type="InterPro" id="IPR037225">
    <property type="entry name" value="Nuo51_FMN-bd_sf"/>
</dbReference>